<evidence type="ECO:0000313" key="2">
    <source>
        <dbReference type="Proteomes" id="UP001634394"/>
    </source>
</evidence>
<proteinExistence type="predicted"/>
<accession>A0ABD3TIQ0</accession>
<gene>
    <name evidence="1" type="ORF">ACJMK2_022318</name>
</gene>
<protein>
    <submittedName>
        <fullName evidence="1">Uncharacterized protein</fullName>
    </submittedName>
</protein>
<evidence type="ECO:0000313" key="1">
    <source>
        <dbReference type="EMBL" id="KAL3836912.1"/>
    </source>
</evidence>
<dbReference type="Proteomes" id="UP001634394">
    <property type="component" value="Unassembled WGS sequence"/>
</dbReference>
<dbReference type="AlphaFoldDB" id="A0ABD3TIQ0"/>
<feature type="non-terminal residue" evidence="1">
    <location>
        <position position="1"/>
    </location>
</feature>
<dbReference type="EMBL" id="JBJQND010000018">
    <property type="protein sequence ID" value="KAL3836912.1"/>
    <property type="molecule type" value="Genomic_DNA"/>
</dbReference>
<name>A0ABD3TIQ0_SINWO</name>
<keyword evidence="2" id="KW-1185">Reference proteome</keyword>
<organism evidence="1 2">
    <name type="scientific">Sinanodonta woodiana</name>
    <name type="common">Chinese pond mussel</name>
    <name type="synonym">Anodonta woodiana</name>
    <dbReference type="NCBI Taxonomy" id="1069815"/>
    <lineage>
        <taxon>Eukaryota</taxon>
        <taxon>Metazoa</taxon>
        <taxon>Spiralia</taxon>
        <taxon>Lophotrochozoa</taxon>
        <taxon>Mollusca</taxon>
        <taxon>Bivalvia</taxon>
        <taxon>Autobranchia</taxon>
        <taxon>Heteroconchia</taxon>
        <taxon>Palaeoheterodonta</taxon>
        <taxon>Unionida</taxon>
        <taxon>Unionoidea</taxon>
        <taxon>Unionidae</taxon>
        <taxon>Unioninae</taxon>
        <taxon>Sinanodonta</taxon>
    </lineage>
</organism>
<reference evidence="1 2" key="1">
    <citation type="submission" date="2024-11" db="EMBL/GenBank/DDBJ databases">
        <title>Chromosome-level genome assembly of the freshwater bivalve Anodonta woodiana.</title>
        <authorList>
            <person name="Chen X."/>
        </authorList>
    </citation>
    <scope>NUCLEOTIDE SEQUENCE [LARGE SCALE GENOMIC DNA]</scope>
    <source>
        <strain evidence="1">MN2024</strain>
        <tissue evidence="1">Gills</tissue>
    </source>
</reference>
<sequence>DEIVNWDCSELHFHDAVKIDNPGQTKMDSIIIGQAVSFTIVFKLSNIGVEMARSLNSTRSVKEFVDNLRRI</sequence>
<comment type="caution">
    <text evidence="1">The sequence shown here is derived from an EMBL/GenBank/DDBJ whole genome shotgun (WGS) entry which is preliminary data.</text>
</comment>